<reference evidence="2" key="1">
    <citation type="submission" date="2024-05" db="EMBL/GenBank/DDBJ databases">
        <authorList>
            <person name="Yu L."/>
        </authorList>
    </citation>
    <scope>NUCLEOTIDE SEQUENCE</scope>
    <source>
        <strain evidence="2">G08B096</strain>
    </source>
</reference>
<dbReference type="InterPro" id="IPR004360">
    <property type="entry name" value="Glyas_Fos-R_dOase_dom"/>
</dbReference>
<protein>
    <submittedName>
        <fullName evidence="2">VOC family protein</fullName>
    </submittedName>
</protein>
<gene>
    <name evidence="2" type="ORF">ABIQ69_16030</name>
</gene>
<name>A0AAU7W6K5_9MICO</name>
<dbReference type="Gene3D" id="3.10.180.10">
    <property type="entry name" value="2,3-Dihydroxybiphenyl 1,2-Dioxygenase, domain 1"/>
    <property type="match status" value="1"/>
</dbReference>
<evidence type="ECO:0000259" key="1">
    <source>
        <dbReference type="Pfam" id="PF00903"/>
    </source>
</evidence>
<proteinExistence type="predicted"/>
<dbReference type="SUPFAM" id="SSF54593">
    <property type="entry name" value="Glyoxalase/Bleomycin resistance protein/Dihydroxybiphenyl dioxygenase"/>
    <property type="match status" value="1"/>
</dbReference>
<feature type="domain" description="Glyoxalase/fosfomycin resistance/dioxygenase" evidence="1">
    <location>
        <begin position="15"/>
        <end position="127"/>
    </location>
</feature>
<dbReference type="AlphaFoldDB" id="A0AAU7W6K5"/>
<sequence>MDVAFIAGFGPIGTDDGASHDFWAGSLGLPFHENEPGYFHTEEIPGAKAFAIWPLSQAAEATFGTPSWPADRPIPQAWIEFDVHAPEEVATAVDQLRERGLEILVEAHLEPWGQTTARLQSPEGLLVGVSFTPWMHRVDDAADAEG</sequence>
<dbReference type="RefSeq" id="WP_350348121.1">
    <property type="nucleotide sequence ID" value="NZ_CP158374.1"/>
</dbReference>
<dbReference type="Pfam" id="PF00903">
    <property type="entry name" value="Glyoxalase"/>
    <property type="match status" value="1"/>
</dbReference>
<dbReference type="InterPro" id="IPR029068">
    <property type="entry name" value="Glyas_Bleomycin-R_OHBP_Dase"/>
</dbReference>
<organism evidence="2">
    <name type="scientific">Agromyces sp. G08B096</name>
    <dbReference type="NCBI Taxonomy" id="3156399"/>
    <lineage>
        <taxon>Bacteria</taxon>
        <taxon>Bacillati</taxon>
        <taxon>Actinomycetota</taxon>
        <taxon>Actinomycetes</taxon>
        <taxon>Micrococcales</taxon>
        <taxon>Microbacteriaceae</taxon>
        <taxon>Agromyces</taxon>
    </lineage>
</organism>
<accession>A0AAU7W6K5</accession>
<dbReference type="EMBL" id="CP158374">
    <property type="protein sequence ID" value="XBX82100.1"/>
    <property type="molecule type" value="Genomic_DNA"/>
</dbReference>
<evidence type="ECO:0000313" key="2">
    <source>
        <dbReference type="EMBL" id="XBX82100.1"/>
    </source>
</evidence>